<feature type="transmembrane region" description="Helical" evidence="1">
    <location>
        <begin position="12"/>
        <end position="34"/>
    </location>
</feature>
<dbReference type="OMA" id="WISGDCN"/>
<organism evidence="2">
    <name type="scientific">Loa loa</name>
    <name type="common">Eye worm</name>
    <name type="synonym">Filaria loa</name>
    <dbReference type="NCBI Taxonomy" id="7209"/>
    <lineage>
        <taxon>Eukaryota</taxon>
        <taxon>Metazoa</taxon>
        <taxon>Ecdysozoa</taxon>
        <taxon>Nematoda</taxon>
        <taxon>Chromadorea</taxon>
        <taxon>Rhabditida</taxon>
        <taxon>Spirurina</taxon>
        <taxon>Spiruromorpha</taxon>
        <taxon>Filarioidea</taxon>
        <taxon>Onchocercidae</taxon>
        <taxon>Loa</taxon>
    </lineage>
</organism>
<dbReference type="AlphaFoldDB" id="A0A1S0TE44"/>
<feature type="non-terminal residue" evidence="2">
    <location>
        <position position="52"/>
    </location>
</feature>
<keyword evidence="1" id="KW-1133">Transmembrane helix</keyword>
<accession>A0A1S0TE44</accession>
<dbReference type="EMBL" id="JH716570">
    <property type="protein sequence ID" value="EFO12359.1"/>
    <property type="molecule type" value="Genomic_DNA"/>
</dbReference>
<dbReference type="OrthoDB" id="5818469at2759"/>
<keyword evidence="1" id="KW-0812">Transmembrane</keyword>
<dbReference type="KEGG" id="loa:LOAG_16174"/>
<keyword evidence="1" id="KW-0472">Membrane</keyword>
<evidence type="ECO:0000313" key="2">
    <source>
        <dbReference type="EMBL" id="EFO12359.1"/>
    </source>
</evidence>
<name>A0A1S0TE44_LOALO</name>
<sequence>MKKIRLSGEKKLLLTNIAVTSSLLAISDTLQQWISSDDYNLDQKKSFNVART</sequence>
<dbReference type="InParanoid" id="A0A1S0TE44"/>
<dbReference type="RefSeq" id="XP_003151710.1">
    <property type="nucleotide sequence ID" value="XM_003151662.1"/>
</dbReference>
<protein>
    <submittedName>
        <fullName evidence="2">Uncharacterized protein</fullName>
    </submittedName>
</protein>
<gene>
    <name evidence="2" type="ORF">LOAG_16174</name>
</gene>
<reference evidence="2" key="1">
    <citation type="submission" date="2012-04" db="EMBL/GenBank/DDBJ databases">
        <title>The Genome Sequence of Loa loa.</title>
        <authorList>
            <consortium name="The Broad Institute Genome Sequencing Platform"/>
            <consortium name="Broad Institute Genome Sequencing Center for Infectious Disease"/>
            <person name="Nutman T.B."/>
            <person name="Fink D.L."/>
            <person name="Russ C."/>
            <person name="Young S."/>
            <person name="Zeng Q."/>
            <person name="Gargeya S."/>
            <person name="Alvarado L."/>
            <person name="Berlin A."/>
            <person name="Chapman S.B."/>
            <person name="Chen Z."/>
            <person name="Freedman E."/>
            <person name="Gellesch M."/>
            <person name="Goldberg J."/>
            <person name="Griggs A."/>
            <person name="Gujja S."/>
            <person name="Heilman E.R."/>
            <person name="Heiman D."/>
            <person name="Howarth C."/>
            <person name="Mehta T."/>
            <person name="Neiman D."/>
            <person name="Pearson M."/>
            <person name="Roberts A."/>
            <person name="Saif S."/>
            <person name="Shea T."/>
            <person name="Shenoy N."/>
            <person name="Sisk P."/>
            <person name="Stolte C."/>
            <person name="Sykes S."/>
            <person name="White J."/>
            <person name="Yandava C."/>
            <person name="Haas B."/>
            <person name="Henn M.R."/>
            <person name="Nusbaum C."/>
            <person name="Birren B."/>
        </authorList>
    </citation>
    <scope>NUCLEOTIDE SEQUENCE [LARGE SCALE GENOMIC DNA]</scope>
</reference>
<dbReference type="CTD" id="9953671"/>
<dbReference type="GeneID" id="9953671"/>
<proteinExistence type="predicted"/>
<evidence type="ECO:0000256" key="1">
    <source>
        <dbReference type="SAM" id="Phobius"/>
    </source>
</evidence>